<dbReference type="AlphaFoldDB" id="A0A846N1N2"/>
<dbReference type="Gene3D" id="3.40.50.300">
    <property type="entry name" value="P-loop containing nucleotide triphosphate hydrolases"/>
    <property type="match status" value="1"/>
</dbReference>
<evidence type="ECO:0000256" key="4">
    <source>
        <dbReference type="ARBA" id="ARBA00022840"/>
    </source>
</evidence>
<keyword evidence="2" id="KW-0813">Transport</keyword>
<dbReference type="InterPro" id="IPR050093">
    <property type="entry name" value="ABC_SmlMolc_Importer"/>
</dbReference>
<dbReference type="PANTHER" id="PTHR42781:SF4">
    <property type="entry name" value="SPERMIDINE_PUTRESCINE IMPORT ATP-BINDING PROTEIN POTA"/>
    <property type="match status" value="1"/>
</dbReference>
<comment type="caution">
    <text evidence="6">The sequence shown here is derived from an EMBL/GenBank/DDBJ whole genome shotgun (WGS) entry which is preliminary data.</text>
</comment>
<protein>
    <submittedName>
        <fullName evidence="6">Putative spermidine/putrescine transport system ATP-binding protein</fullName>
    </submittedName>
</protein>
<dbReference type="GO" id="GO:0140359">
    <property type="term" value="F:ABC-type transporter activity"/>
    <property type="evidence" value="ECO:0007669"/>
    <property type="project" value="UniProtKB-ARBA"/>
</dbReference>
<proteinExistence type="inferred from homology"/>
<dbReference type="PROSITE" id="PS00211">
    <property type="entry name" value="ABC_TRANSPORTER_1"/>
    <property type="match status" value="1"/>
</dbReference>
<dbReference type="InterPro" id="IPR003439">
    <property type="entry name" value="ABC_transporter-like_ATP-bd"/>
</dbReference>
<name>A0A846N1N2_9PROT</name>
<dbReference type="Proteomes" id="UP000570514">
    <property type="component" value="Unassembled WGS sequence"/>
</dbReference>
<dbReference type="PANTHER" id="PTHR42781">
    <property type="entry name" value="SPERMIDINE/PUTRESCINE IMPORT ATP-BINDING PROTEIN POTA"/>
    <property type="match status" value="1"/>
</dbReference>
<keyword evidence="3" id="KW-0547">Nucleotide-binding</keyword>
<dbReference type="InterPro" id="IPR027417">
    <property type="entry name" value="P-loop_NTPase"/>
</dbReference>
<dbReference type="InterPro" id="IPR017871">
    <property type="entry name" value="ABC_transporter-like_CS"/>
</dbReference>
<dbReference type="SMART" id="SM00382">
    <property type="entry name" value="AAA"/>
    <property type="match status" value="1"/>
</dbReference>
<dbReference type="Pfam" id="PF00005">
    <property type="entry name" value="ABC_tran"/>
    <property type="match status" value="1"/>
</dbReference>
<dbReference type="GO" id="GO:0016887">
    <property type="term" value="F:ATP hydrolysis activity"/>
    <property type="evidence" value="ECO:0007669"/>
    <property type="project" value="InterPro"/>
</dbReference>
<dbReference type="PROSITE" id="PS50893">
    <property type="entry name" value="ABC_TRANSPORTER_2"/>
    <property type="match status" value="1"/>
</dbReference>
<accession>A0A846N1N2</accession>
<evidence type="ECO:0000256" key="1">
    <source>
        <dbReference type="ARBA" id="ARBA00005417"/>
    </source>
</evidence>
<keyword evidence="4 6" id="KW-0067">ATP-binding</keyword>
<gene>
    <name evidence="6" type="ORF">FHS83_002831</name>
</gene>
<dbReference type="SUPFAM" id="SSF50331">
    <property type="entry name" value="MOP-like"/>
    <property type="match status" value="1"/>
</dbReference>
<dbReference type="InterPro" id="IPR008995">
    <property type="entry name" value="Mo/tungstate-bd_C_term_dom"/>
</dbReference>
<organism evidence="6 7">
    <name type="scientific">Rhizomicrobium palustre</name>
    <dbReference type="NCBI Taxonomy" id="189966"/>
    <lineage>
        <taxon>Bacteria</taxon>
        <taxon>Pseudomonadati</taxon>
        <taxon>Pseudomonadota</taxon>
        <taxon>Alphaproteobacteria</taxon>
        <taxon>Micropepsales</taxon>
        <taxon>Micropepsaceae</taxon>
        <taxon>Rhizomicrobium</taxon>
    </lineage>
</organism>
<dbReference type="FunFam" id="3.40.50.300:FF:000042">
    <property type="entry name" value="Maltose/maltodextrin ABC transporter, ATP-binding protein"/>
    <property type="match status" value="1"/>
</dbReference>
<feature type="domain" description="ABC transporter" evidence="5">
    <location>
        <begin position="5"/>
        <end position="235"/>
    </location>
</feature>
<sequence length="346" mass="37666">MPLGLEVKNIRKAFAKRTALHDTSLTVPQGQFVCILGPSGCGKTTLLRIIAGLEQPTSGAIFLDGADITARPVHQRNFAMVFQSLALFPFLTVAENIGYALSLRNYDSREEKARVNELLALIRLPDIGGRKISELSGGQRQRVAIARALAQEPMLFLMDEPFSALDAELRDHMQVELRQLQRALKITTILVTHDQREAMTLADIMVVMADGVVQQIGAPAELYRNPANIFVSSFIGRSNLLPVKVANAGNVVWGESTLSVKAVPAALKSGDNATLAVRREGIYLAKDGIEASVKFVRDVGGRIELRLICQNQELLASLDPAQWNAHARSESVHINISPDAATVLST</sequence>
<evidence type="ECO:0000259" key="5">
    <source>
        <dbReference type="PROSITE" id="PS50893"/>
    </source>
</evidence>
<comment type="similarity">
    <text evidence="1">Belongs to the ABC transporter superfamily.</text>
</comment>
<dbReference type="GO" id="GO:0043190">
    <property type="term" value="C:ATP-binding cassette (ABC) transporter complex"/>
    <property type="evidence" value="ECO:0007669"/>
    <property type="project" value="UniProtKB-ARBA"/>
</dbReference>
<dbReference type="Gene3D" id="2.40.50.100">
    <property type="match status" value="1"/>
</dbReference>
<evidence type="ECO:0000313" key="6">
    <source>
        <dbReference type="EMBL" id="NIK89513.1"/>
    </source>
</evidence>
<evidence type="ECO:0000313" key="7">
    <source>
        <dbReference type="Proteomes" id="UP000570514"/>
    </source>
</evidence>
<dbReference type="RefSeq" id="WP_167083594.1">
    <property type="nucleotide sequence ID" value="NZ_BAAADC010000001.1"/>
</dbReference>
<dbReference type="EMBL" id="JAASRM010000001">
    <property type="protein sequence ID" value="NIK89513.1"/>
    <property type="molecule type" value="Genomic_DNA"/>
</dbReference>
<dbReference type="GO" id="GO:0005524">
    <property type="term" value="F:ATP binding"/>
    <property type="evidence" value="ECO:0007669"/>
    <property type="project" value="UniProtKB-KW"/>
</dbReference>
<dbReference type="SUPFAM" id="SSF52540">
    <property type="entry name" value="P-loop containing nucleoside triphosphate hydrolases"/>
    <property type="match status" value="1"/>
</dbReference>
<dbReference type="InterPro" id="IPR003593">
    <property type="entry name" value="AAA+_ATPase"/>
</dbReference>
<evidence type="ECO:0000256" key="2">
    <source>
        <dbReference type="ARBA" id="ARBA00022448"/>
    </source>
</evidence>
<reference evidence="6 7" key="1">
    <citation type="submission" date="2020-03" db="EMBL/GenBank/DDBJ databases">
        <title>Genomic Encyclopedia of Type Strains, Phase IV (KMG-IV): sequencing the most valuable type-strain genomes for metagenomic binning, comparative biology and taxonomic classification.</title>
        <authorList>
            <person name="Goeker M."/>
        </authorList>
    </citation>
    <scope>NUCLEOTIDE SEQUENCE [LARGE SCALE GENOMIC DNA]</scope>
    <source>
        <strain evidence="6 7">DSM 19867</strain>
    </source>
</reference>
<evidence type="ECO:0000256" key="3">
    <source>
        <dbReference type="ARBA" id="ARBA00022741"/>
    </source>
</evidence>
<keyword evidence="7" id="KW-1185">Reference proteome</keyword>